<gene>
    <name evidence="3" type="ORF">JFN88_20780</name>
</gene>
<dbReference type="Gene3D" id="1.10.287.540">
    <property type="entry name" value="Helix hairpin bin"/>
    <property type="match status" value="1"/>
</dbReference>
<evidence type="ECO:0000313" key="3">
    <source>
        <dbReference type="EMBL" id="MBJ6363649.1"/>
    </source>
</evidence>
<dbReference type="PANTHER" id="PTHR37300:SF1">
    <property type="entry name" value="UPF0291 PROTEIN YNZC"/>
    <property type="match status" value="1"/>
</dbReference>
<dbReference type="Proteomes" id="UP000640274">
    <property type="component" value="Unassembled WGS sequence"/>
</dbReference>
<dbReference type="SUPFAM" id="SSF158221">
    <property type="entry name" value="YnzC-like"/>
    <property type="match status" value="1"/>
</dbReference>
<comment type="similarity">
    <text evidence="2">Belongs to the UPF0291 family.</text>
</comment>
<accession>A0A934J8B4</accession>
<comment type="caution">
    <text evidence="3">The sequence shown here is derived from an EMBL/GenBank/DDBJ whole genome shotgun (WGS) entry which is preliminary data.</text>
</comment>
<dbReference type="HAMAP" id="MF_01103">
    <property type="entry name" value="UPF0291"/>
    <property type="match status" value="1"/>
</dbReference>
<dbReference type="GO" id="GO:0005737">
    <property type="term" value="C:cytoplasm"/>
    <property type="evidence" value="ECO:0007669"/>
    <property type="project" value="UniProtKB-SubCell"/>
</dbReference>
<organism evidence="3 4">
    <name type="scientific">Paenibacillus roseus</name>
    <dbReference type="NCBI Taxonomy" id="2798579"/>
    <lineage>
        <taxon>Bacteria</taxon>
        <taxon>Bacillati</taxon>
        <taxon>Bacillota</taxon>
        <taxon>Bacilli</taxon>
        <taxon>Bacillales</taxon>
        <taxon>Paenibacillaceae</taxon>
        <taxon>Paenibacillus</taxon>
    </lineage>
</organism>
<keyword evidence="4" id="KW-1185">Reference proteome</keyword>
<dbReference type="InterPro" id="IPR009242">
    <property type="entry name" value="DUF896"/>
</dbReference>
<evidence type="ECO:0000313" key="4">
    <source>
        <dbReference type="Proteomes" id="UP000640274"/>
    </source>
</evidence>
<comment type="subcellular location">
    <subcellularLocation>
        <location evidence="2">Cytoplasm</location>
    </subcellularLocation>
</comment>
<protein>
    <recommendedName>
        <fullName evidence="2">UPF0291 protein JFN88_20780</fullName>
    </recommendedName>
</protein>
<dbReference type="EMBL" id="JAELUP010000103">
    <property type="protein sequence ID" value="MBJ6363649.1"/>
    <property type="molecule type" value="Genomic_DNA"/>
</dbReference>
<dbReference type="Pfam" id="PF05979">
    <property type="entry name" value="DUF896"/>
    <property type="match status" value="1"/>
</dbReference>
<keyword evidence="1 2" id="KW-0963">Cytoplasm</keyword>
<name>A0A934J8B4_9BACL</name>
<reference evidence="3" key="1">
    <citation type="submission" date="2020-12" db="EMBL/GenBank/DDBJ databases">
        <authorList>
            <person name="Huq M.A."/>
        </authorList>
    </citation>
    <scope>NUCLEOTIDE SEQUENCE</scope>
    <source>
        <strain evidence="3">MAHUQ-46</strain>
    </source>
</reference>
<sequence length="83" mass="10144">MDRFLRPIERRSQRETFQEVIEVEKLIARINELSRKNKSVGLTEEEKAERDILREQYLTIFKNNFRNQLDSIEWTDEEPPLKH</sequence>
<evidence type="ECO:0000256" key="2">
    <source>
        <dbReference type="HAMAP-Rule" id="MF_01103"/>
    </source>
</evidence>
<dbReference type="PANTHER" id="PTHR37300">
    <property type="entry name" value="UPF0291 PROTEIN CBO2609/CLC_2481"/>
    <property type="match status" value="1"/>
</dbReference>
<dbReference type="AlphaFoldDB" id="A0A934J8B4"/>
<proteinExistence type="inferred from homology"/>
<evidence type="ECO:0000256" key="1">
    <source>
        <dbReference type="ARBA" id="ARBA00022490"/>
    </source>
</evidence>